<comment type="caution">
    <text evidence="5">The sequence shown here is derived from an EMBL/GenBank/DDBJ whole genome shotgun (WGS) entry which is preliminary data.</text>
</comment>
<dbReference type="InterPro" id="IPR025110">
    <property type="entry name" value="AMP-bd_C"/>
</dbReference>
<dbReference type="Gene3D" id="3.30.300.30">
    <property type="match status" value="1"/>
</dbReference>
<comment type="similarity">
    <text evidence="1">Belongs to the ATP-dependent AMP-binding enzyme family.</text>
</comment>
<dbReference type="AlphaFoldDB" id="A0A2T7UQ93"/>
<protein>
    <submittedName>
        <fullName evidence="5">AMP-binding protein</fullName>
    </submittedName>
</protein>
<keyword evidence="2" id="KW-0436">Ligase</keyword>
<evidence type="ECO:0000313" key="6">
    <source>
        <dbReference type="Proteomes" id="UP000244810"/>
    </source>
</evidence>
<accession>A0A2T7UQ93</accession>
<dbReference type="OrthoDB" id="9803968at2"/>
<dbReference type="InterPro" id="IPR042099">
    <property type="entry name" value="ANL_N_sf"/>
</dbReference>
<evidence type="ECO:0000259" key="4">
    <source>
        <dbReference type="Pfam" id="PF13193"/>
    </source>
</evidence>
<dbReference type="InterPro" id="IPR045851">
    <property type="entry name" value="AMP-bd_C_sf"/>
</dbReference>
<feature type="domain" description="AMP-dependent synthetase/ligase" evidence="3">
    <location>
        <begin position="37"/>
        <end position="406"/>
    </location>
</feature>
<evidence type="ECO:0000256" key="1">
    <source>
        <dbReference type="ARBA" id="ARBA00006432"/>
    </source>
</evidence>
<dbReference type="PANTHER" id="PTHR43201:SF5">
    <property type="entry name" value="MEDIUM-CHAIN ACYL-COA LIGASE ACSF2, MITOCHONDRIAL"/>
    <property type="match status" value="1"/>
</dbReference>
<evidence type="ECO:0000256" key="2">
    <source>
        <dbReference type="ARBA" id="ARBA00022598"/>
    </source>
</evidence>
<dbReference type="GO" id="GO:0031956">
    <property type="term" value="F:medium-chain fatty acid-CoA ligase activity"/>
    <property type="evidence" value="ECO:0007669"/>
    <property type="project" value="TreeGrafter"/>
</dbReference>
<dbReference type="EMBL" id="QDDR01000007">
    <property type="protein sequence ID" value="PVE46788.1"/>
    <property type="molecule type" value="Genomic_DNA"/>
</dbReference>
<keyword evidence="6" id="KW-1185">Reference proteome</keyword>
<reference evidence="5 6" key="1">
    <citation type="journal article" date="2011" name="Syst. Appl. Microbiol.">
        <title>Defluviimonas denitrificans gen. nov., sp. nov., and Pararhodobacter aggregans gen. nov., sp. nov., non-phototrophic Rhodobacteraceae from the biofilter of a marine aquaculture.</title>
        <authorList>
            <person name="Foesel B.U."/>
            <person name="Drake H.L."/>
            <person name="Schramm A."/>
        </authorList>
    </citation>
    <scope>NUCLEOTIDE SEQUENCE [LARGE SCALE GENOMIC DNA]</scope>
    <source>
        <strain evidence="5 6">D1-19</strain>
    </source>
</reference>
<dbReference type="InterPro" id="IPR000873">
    <property type="entry name" value="AMP-dep_synth/lig_dom"/>
</dbReference>
<dbReference type="SUPFAM" id="SSF56801">
    <property type="entry name" value="Acetyl-CoA synthetase-like"/>
    <property type="match status" value="1"/>
</dbReference>
<proteinExistence type="inferred from homology"/>
<gene>
    <name evidence="5" type="ORF">DDE23_13960</name>
</gene>
<dbReference type="Pfam" id="PF13193">
    <property type="entry name" value="AMP-binding_C"/>
    <property type="match status" value="1"/>
</dbReference>
<dbReference type="RefSeq" id="WP_107752360.1">
    <property type="nucleotide sequence ID" value="NZ_QBKF01000007.1"/>
</dbReference>
<dbReference type="GO" id="GO:0006631">
    <property type="term" value="P:fatty acid metabolic process"/>
    <property type="evidence" value="ECO:0007669"/>
    <property type="project" value="TreeGrafter"/>
</dbReference>
<evidence type="ECO:0000259" key="3">
    <source>
        <dbReference type="Pfam" id="PF00501"/>
    </source>
</evidence>
<evidence type="ECO:0000313" key="5">
    <source>
        <dbReference type="EMBL" id="PVE46788.1"/>
    </source>
</evidence>
<dbReference type="Pfam" id="PF00501">
    <property type="entry name" value="AMP-binding"/>
    <property type="match status" value="1"/>
</dbReference>
<dbReference type="Proteomes" id="UP000244810">
    <property type="component" value="Unassembled WGS sequence"/>
</dbReference>
<feature type="domain" description="AMP-binding enzyme C-terminal" evidence="4">
    <location>
        <begin position="461"/>
        <end position="536"/>
    </location>
</feature>
<dbReference type="Gene3D" id="3.40.50.12780">
    <property type="entry name" value="N-terminal domain of ligase-like"/>
    <property type="match status" value="1"/>
</dbReference>
<name>A0A2T7UQ93_9RHOB</name>
<sequence>MSDLPLFDGAATVRVIEAQPLAHWLRGRTIPELVRGAAQRYGTRRAHRFLEAPDAAPVDQSFAAVAARTDRIAAAFAAEAPRPVVASLLPGMPLTLPLLLGAMSAGACLPVNPFLEPDAILHMLTRTGARFLLAEGPSGAQGVWDKLPAIRAALPELRILICGEPEGQADRVEDWLASRKDAPPAPLPGPGDIAACFHTGGTTGLPKIARLTHANLAYMAFLTAFGGGIRADSTIPCGMPLFHVGGLIFGGLAPLWAGASVVQLGRAGYRDPAMTGALWRIAAREGADILFAPPTIAMAALEGFTAPAPPRLRHWVSSAAPLPAAAHRRFTDITGLPIKEAWGLTEASLVLTFTPPGGESRPGSVGLALPWCRLALQSLGDPARAAAPGEPGLVLAQSPGLFAGYLGQPGDGLCEAPHLGPGRWLDTGDVGQIDADGYLFLTGRAKDLILRGGHNIDPAVIEEAFMALPEVQVAAAVGAPDARLGELPVCYVALVPGARATPEALAARALPAIAERAARPRVVRVLARMPLTAVGKVDKLALRRDAALGVLREVYPGHQMRAETRAGGRIAVALSPLPPEAALVLAGLGLDLLADTKATE</sequence>
<dbReference type="PANTHER" id="PTHR43201">
    <property type="entry name" value="ACYL-COA SYNTHETASE"/>
    <property type="match status" value="1"/>
</dbReference>
<organism evidence="5 6">
    <name type="scientific">Pararhodobacter aggregans</name>
    <dbReference type="NCBI Taxonomy" id="404875"/>
    <lineage>
        <taxon>Bacteria</taxon>
        <taxon>Pseudomonadati</taxon>
        <taxon>Pseudomonadota</taxon>
        <taxon>Alphaproteobacteria</taxon>
        <taxon>Rhodobacterales</taxon>
        <taxon>Paracoccaceae</taxon>
        <taxon>Pararhodobacter</taxon>
    </lineage>
</organism>